<protein>
    <recommendedName>
        <fullName evidence="11">ATP-dependent DNA helicase</fullName>
        <ecNumber evidence="11">5.6.2.4</ecNumber>
    </recommendedName>
</protein>
<dbReference type="Pfam" id="PF00270">
    <property type="entry name" value="DEAD"/>
    <property type="match status" value="1"/>
</dbReference>
<comment type="catalytic activity">
    <reaction evidence="11">
        <text>ATP + H2O = ADP + phosphate + H(+)</text>
        <dbReference type="Rhea" id="RHEA:13065"/>
        <dbReference type="ChEBI" id="CHEBI:15377"/>
        <dbReference type="ChEBI" id="CHEBI:15378"/>
        <dbReference type="ChEBI" id="CHEBI:30616"/>
        <dbReference type="ChEBI" id="CHEBI:43474"/>
        <dbReference type="ChEBI" id="CHEBI:456216"/>
    </reaction>
</comment>
<evidence type="ECO:0000256" key="7">
    <source>
        <dbReference type="ARBA" id="ARBA00023125"/>
    </source>
</evidence>
<keyword evidence="6 11" id="KW-0067">ATP-binding</keyword>
<sequence>RERRVCADAHGGGKSLTFQLPAIISPGVTVVVSPLLALIQDQIKNLLVRGIPAVAINSSLTKGERETAYNMIMLTGLEKDKHLPAKDRMPVTRIVYATPELLVESRTFNRTLETLMRTNRLTRFVVDEAHCVSQWGHDFRPDYTQLFLLKERYPSVPITALTATATAAVKKDVTDALRLKNCKIFSQSFNRPNLKYLVVPKNKNVISDMVSFIETYFPADSGIIYCLSKRDCEWLAEVLHKEHNIPAGYYHAGLSTKERTERARSWDSSKIRVIVATIAFGMGIDKKDVRYVIHYSLPKSLEGYYQETGRAGRDQMNSVCILYYTYSDKKKIEFMIDKNEGSSAEAKSRQRRHLQEVISYCENKAECRRYLLLHYFGETFNKFCTNGCDNCERSGSVQQINCLDEAHQIIKIVQKEKLITEGQLVTEMRLCSKKTKDMLSRIVRWLVGKGHLETKLVMGARGFSWSYLKPGQGIPKEVLISMHTEESKPRARPKMIKNTASSSKYYETFDGMHDLDI</sequence>
<keyword evidence="3 11" id="KW-0547">Nucleotide-binding</keyword>
<dbReference type="GO" id="GO:0009378">
    <property type="term" value="F:four-way junction helicase activity"/>
    <property type="evidence" value="ECO:0007669"/>
    <property type="project" value="TreeGrafter"/>
</dbReference>
<comment type="similarity">
    <text evidence="2 11">Belongs to the helicase family. RecQ subfamily.</text>
</comment>
<dbReference type="Gene3D" id="3.40.50.300">
    <property type="entry name" value="P-loop containing nucleotide triphosphate hydrolases"/>
    <property type="match status" value="2"/>
</dbReference>
<feature type="domain" description="Helicase ATP-binding" evidence="12">
    <location>
        <begin position="1"/>
        <end position="183"/>
    </location>
</feature>
<dbReference type="EC" id="5.6.2.4" evidence="11"/>
<evidence type="ECO:0000256" key="10">
    <source>
        <dbReference type="ARBA" id="ARBA00034617"/>
    </source>
</evidence>
<name>H8ZFF7_NEMA1</name>
<keyword evidence="4 11" id="KW-0378">Hydrolase</keyword>
<gene>
    <name evidence="14" type="ORF">NERG_02328</name>
</gene>
<dbReference type="CDD" id="cd17920">
    <property type="entry name" value="DEXHc_RecQ"/>
    <property type="match status" value="1"/>
</dbReference>
<dbReference type="Pfam" id="PF00271">
    <property type="entry name" value="Helicase_C"/>
    <property type="match status" value="1"/>
</dbReference>
<evidence type="ECO:0000256" key="5">
    <source>
        <dbReference type="ARBA" id="ARBA00022806"/>
    </source>
</evidence>
<evidence type="ECO:0000256" key="2">
    <source>
        <dbReference type="ARBA" id="ARBA00005446"/>
    </source>
</evidence>
<evidence type="ECO:0000256" key="1">
    <source>
        <dbReference type="ARBA" id="ARBA00004123"/>
    </source>
</evidence>
<dbReference type="GO" id="GO:0000724">
    <property type="term" value="P:double-strand break repair via homologous recombination"/>
    <property type="evidence" value="ECO:0007669"/>
    <property type="project" value="TreeGrafter"/>
</dbReference>
<keyword evidence="5 11" id="KW-0347">Helicase</keyword>
<evidence type="ECO:0000313" key="14">
    <source>
        <dbReference type="EMBL" id="EHY64709.1"/>
    </source>
</evidence>
<dbReference type="GO" id="GO:0016887">
    <property type="term" value="F:ATP hydrolysis activity"/>
    <property type="evidence" value="ECO:0007669"/>
    <property type="project" value="RHEA"/>
</dbReference>
<dbReference type="InterPro" id="IPR004589">
    <property type="entry name" value="DNA_helicase_ATP-dep_RecQ"/>
</dbReference>
<dbReference type="NCBIfam" id="TIGR00614">
    <property type="entry name" value="recQ_fam"/>
    <property type="match status" value="1"/>
</dbReference>
<evidence type="ECO:0000259" key="12">
    <source>
        <dbReference type="PROSITE" id="PS51192"/>
    </source>
</evidence>
<keyword evidence="9 11" id="KW-0539">Nucleus</keyword>
<evidence type="ECO:0000256" key="3">
    <source>
        <dbReference type="ARBA" id="ARBA00022741"/>
    </source>
</evidence>
<accession>H8ZFF7</accession>
<keyword evidence="8" id="KW-0413">Isomerase</keyword>
<dbReference type="CDD" id="cd18794">
    <property type="entry name" value="SF2_C_RecQ"/>
    <property type="match status" value="1"/>
</dbReference>
<dbReference type="SMART" id="SM00490">
    <property type="entry name" value="HELICc"/>
    <property type="match status" value="1"/>
</dbReference>
<feature type="domain" description="Helicase C-terminal" evidence="13">
    <location>
        <begin position="205"/>
        <end position="355"/>
    </location>
</feature>
<evidence type="ECO:0000256" key="11">
    <source>
        <dbReference type="RuleBase" id="RU364117"/>
    </source>
</evidence>
<dbReference type="PANTHER" id="PTHR13710">
    <property type="entry name" value="DNA HELICASE RECQ FAMILY MEMBER"/>
    <property type="match status" value="1"/>
</dbReference>
<evidence type="ECO:0000256" key="4">
    <source>
        <dbReference type="ARBA" id="ARBA00022801"/>
    </source>
</evidence>
<dbReference type="PROSITE" id="PS51192">
    <property type="entry name" value="HELICASE_ATP_BIND_1"/>
    <property type="match status" value="1"/>
</dbReference>
<dbReference type="InterPro" id="IPR001650">
    <property type="entry name" value="Helicase_C-like"/>
</dbReference>
<dbReference type="SMART" id="SM00487">
    <property type="entry name" value="DEXDc"/>
    <property type="match status" value="1"/>
</dbReference>
<dbReference type="AlphaFoldDB" id="H8ZFF7"/>
<dbReference type="InterPro" id="IPR032284">
    <property type="entry name" value="RecQ_Zn-bd"/>
</dbReference>
<dbReference type="Pfam" id="PF16124">
    <property type="entry name" value="RecQ_Zn_bind"/>
    <property type="match status" value="1"/>
</dbReference>
<dbReference type="InterPro" id="IPR011545">
    <property type="entry name" value="DEAD/DEAH_box_helicase_dom"/>
</dbReference>
<dbReference type="GO" id="GO:0005524">
    <property type="term" value="F:ATP binding"/>
    <property type="evidence" value="ECO:0007669"/>
    <property type="project" value="UniProtKB-KW"/>
</dbReference>
<evidence type="ECO:0000259" key="13">
    <source>
        <dbReference type="PROSITE" id="PS51194"/>
    </source>
</evidence>
<dbReference type="InterPro" id="IPR014001">
    <property type="entry name" value="Helicase_ATP-bd"/>
</dbReference>
<dbReference type="InterPro" id="IPR027417">
    <property type="entry name" value="P-loop_NTPase"/>
</dbReference>
<organism evidence="14">
    <name type="scientific">Nematocida ausubeli (strain ATCC PRA-371 / ERTm2)</name>
    <name type="common">Nematode killer fungus</name>
    <dbReference type="NCBI Taxonomy" id="1913371"/>
    <lineage>
        <taxon>Eukaryota</taxon>
        <taxon>Fungi</taxon>
        <taxon>Fungi incertae sedis</taxon>
        <taxon>Microsporidia</taxon>
        <taxon>Nematocida</taxon>
    </lineage>
</organism>
<keyword evidence="7" id="KW-0238">DNA-binding</keyword>
<dbReference type="GO" id="GO:0005694">
    <property type="term" value="C:chromosome"/>
    <property type="evidence" value="ECO:0007669"/>
    <property type="project" value="TreeGrafter"/>
</dbReference>
<dbReference type="Proteomes" id="UP000005622">
    <property type="component" value="Unassembled WGS sequence"/>
</dbReference>
<dbReference type="HOGENOM" id="CLU_001103_9_7_1"/>
<feature type="non-terminal residue" evidence="14">
    <location>
        <position position="1"/>
    </location>
</feature>
<proteinExistence type="inferred from homology"/>
<evidence type="ECO:0000256" key="8">
    <source>
        <dbReference type="ARBA" id="ARBA00023235"/>
    </source>
</evidence>
<comment type="subcellular location">
    <subcellularLocation>
        <location evidence="1 11">Nucleus</location>
    </subcellularLocation>
</comment>
<dbReference type="SUPFAM" id="SSF52540">
    <property type="entry name" value="P-loop containing nucleoside triphosphate hydrolases"/>
    <property type="match status" value="2"/>
</dbReference>
<evidence type="ECO:0000256" key="6">
    <source>
        <dbReference type="ARBA" id="ARBA00022840"/>
    </source>
</evidence>
<comment type="catalytic activity">
    <reaction evidence="10 11">
        <text>Couples ATP hydrolysis with the unwinding of duplex DNA by translocating in the 3'-5' direction.</text>
        <dbReference type="EC" id="5.6.2.4"/>
    </reaction>
</comment>
<dbReference type="GO" id="GO:0003677">
    <property type="term" value="F:DNA binding"/>
    <property type="evidence" value="ECO:0007669"/>
    <property type="project" value="UniProtKB-KW"/>
</dbReference>
<dbReference type="GO" id="GO:0043138">
    <property type="term" value="F:3'-5' DNA helicase activity"/>
    <property type="evidence" value="ECO:0007669"/>
    <property type="project" value="UniProtKB-EC"/>
</dbReference>
<dbReference type="EMBL" id="JH604639">
    <property type="protein sequence ID" value="EHY64709.1"/>
    <property type="molecule type" value="Genomic_DNA"/>
</dbReference>
<dbReference type="GO" id="GO:0005737">
    <property type="term" value="C:cytoplasm"/>
    <property type="evidence" value="ECO:0007669"/>
    <property type="project" value="TreeGrafter"/>
</dbReference>
<dbReference type="GO" id="GO:0005634">
    <property type="term" value="C:nucleus"/>
    <property type="evidence" value="ECO:0007669"/>
    <property type="project" value="UniProtKB-SubCell"/>
</dbReference>
<dbReference type="PROSITE" id="PS51194">
    <property type="entry name" value="HELICASE_CTER"/>
    <property type="match status" value="1"/>
</dbReference>
<dbReference type="STRING" id="944018.H8ZFF7"/>
<dbReference type="PANTHER" id="PTHR13710:SF153">
    <property type="entry name" value="RECQ-LIKE DNA HELICASE BLM"/>
    <property type="match status" value="1"/>
</dbReference>
<dbReference type="FunFam" id="3.40.50.300:FF:000340">
    <property type="entry name" value="Bloom syndrome, RecQ helicase"/>
    <property type="match status" value="1"/>
</dbReference>
<evidence type="ECO:0000256" key="9">
    <source>
        <dbReference type="ARBA" id="ARBA00023242"/>
    </source>
</evidence>
<reference evidence="14" key="1">
    <citation type="submission" date="2011-03" db="EMBL/GenBank/DDBJ databases">
        <title>The Genome Sequence of Nematocida sp1 strain ERTm2.</title>
        <authorList>
            <consortium name="The Broad Institute Genome Sequencing Platform"/>
            <consortium name="The Broad Institute Genome Sequencing Center for Infectious Disease"/>
            <person name="Cuomo C."/>
            <person name="Troemel E."/>
            <person name="Young S.K."/>
            <person name="Zeng Q."/>
            <person name="Gargeya S."/>
            <person name="Fitzgerald M."/>
            <person name="Haas B."/>
            <person name="Abouelleil A."/>
            <person name="Alvarado L."/>
            <person name="Arachchi H.M."/>
            <person name="Berlin A."/>
            <person name="Brown A."/>
            <person name="Chapman S.B."/>
            <person name="Chen Z."/>
            <person name="Dunbar C."/>
            <person name="Freedman E."/>
            <person name="Gearin G."/>
            <person name="Gellesch M."/>
            <person name="Goldberg J."/>
            <person name="Griggs A."/>
            <person name="Gujja S."/>
            <person name="Heilman E.R."/>
            <person name="Heiman D."/>
            <person name="Howarth C."/>
            <person name="Larson L."/>
            <person name="Lui A."/>
            <person name="MacDonald P.J.P."/>
            <person name="Mehta T."/>
            <person name="Montmayeur A."/>
            <person name="Murphy C."/>
            <person name="Neiman D."/>
            <person name="Pearson M."/>
            <person name="Priest M."/>
            <person name="Roberts A."/>
            <person name="Saif S."/>
            <person name="Shea T."/>
            <person name="Shenoy N."/>
            <person name="Sisk P."/>
            <person name="Stolte C."/>
            <person name="Sykes S."/>
            <person name="White J."/>
            <person name="Yandava C."/>
            <person name="Wortman J."/>
            <person name="Nusbaum C."/>
            <person name="Birren B."/>
        </authorList>
    </citation>
    <scope>NUCLEOTIDE SEQUENCE</scope>
    <source>
        <strain evidence="14">ERTm2</strain>
    </source>
</reference>